<dbReference type="SMART" id="SM00028">
    <property type="entry name" value="TPR"/>
    <property type="match status" value="2"/>
</dbReference>
<comment type="caution">
    <text evidence="2">The sequence shown here is derived from an EMBL/GenBank/DDBJ whole genome shotgun (WGS) entry which is preliminary data.</text>
</comment>
<organism evidence="2 3">
    <name type="scientific">Chitiniphilus eburneus</name>
    <dbReference type="NCBI Taxonomy" id="2571148"/>
    <lineage>
        <taxon>Bacteria</taxon>
        <taxon>Pseudomonadati</taxon>
        <taxon>Pseudomonadota</taxon>
        <taxon>Betaproteobacteria</taxon>
        <taxon>Neisseriales</taxon>
        <taxon>Chitinibacteraceae</taxon>
        <taxon>Chitiniphilus</taxon>
    </lineage>
</organism>
<dbReference type="PROSITE" id="PS50005">
    <property type="entry name" value="TPR"/>
    <property type="match status" value="1"/>
</dbReference>
<evidence type="ECO:0000256" key="1">
    <source>
        <dbReference type="PROSITE-ProRule" id="PRU00339"/>
    </source>
</evidence>
<dbReference type="Gene3D" id="1.25.40.10">
    <property type="entry name" value="Tetratricopeptide repeat domain"/>
    <property type="match status" value="1"/>
</dbReference>
<keyword evidence="3" id="KW-1185">Reference proteome</keyword>
<dbReference type="RefSeq" id="WP_136773740.1">
    <property type="nucleotide sequence ID" value="NZ_CP156074.1"/>
</dbReference>
<dbReference type="SUPFAM" id="SSF48452">
    <property type="entry name" value="TPR-like"/>
    <property type="match status" value="1"/>
</dbReference>
<dbReference type="EMBL" id="SUMF01000013">
    <property type="protein sequence ID" value="TJZ72996.1"/>
    <property type="molecule type" value="Genomic_DNA"/>
</dbReference>
<dbReference type="Pfam" id="PF14559">
    <property type="entry name" value="TPR_19"/>
    <property type="match status" value="1"/>
</dbReference>
<evidence type="ECO:0000313" key="3">
    <source>
        <dbReference type="Proteomes" id="UP000310016"/>
    </source>
</evidence>
<name>A0A4U0PWQ6_9NEIS</name>
<feature type="repeat" description="TPR" evidence="1">
    <location>
        <begin position="20"/>
        <end position="53"/>
    </location>
</feature>
<dbReference type="Proteomes" id="UP000310016">
    <property type="component" value="Unassembled WGS sequence"/>
</dbReference>
<sequence length="120" mass="12809">MHTTQIAAFTRMLAEGRDNALLRFGLGQALLADGQPAAAIEHLRAAVTHDPNYSAAYKLLGRALVEDGNRDAARDVFGTGIAVAEQRGDVQAAREMKVFLKRLDKLDASAPPPTGPPTTE</sequence>
<dbReference type="AlphaFoldDB" id="A0A4U0PWQ6"/>
<dbReference type="InterPro" id="IPR019734">
    <property type="entry name" value="TPR_rpt"/>
</dbReference>
<protein>
    <submittedName>
        <fullName evidence="2">Tetratricopeptide repeat protein</fullName>
    </submittedName>
</protein>
<keyword evidence="1" id="KW-0802">TPR repeat</keyword>
<gene>
    <name evidence="2" type="ORF">FAZ21_12320</name>
</gene>
<dbReference type="OrthoDB" id="8421013at2"/>
<dbReference type="InterPro" id="IPR011990">
    <property type="entry name" value="TPR-like_helical_dom_sf"/>
</dbReference>
<proteinExistence type="predicted"/>
<evidence type="ECO:0000313" key="2">
    <source>
        <dbReference type="EMBL" id="TJZ72996.1"/>
    </source>
</evidence>
<accession>A0A4U0PWQ6</accession>
<reference evidence="2 3" key="1">
    <citation type="submission" date="2019-04" db="EMBL/GenBank/DDBJ databases">
        <title>Chitiniphilus eburnea sp. nov., a novel chitinolytic bacterium isolated from aquaculture sludge.</title>
        <authorList>
            <person name="Sheng M."/>
        </authorList>
    </citation>
    <scope>NUCLEOTIDE SEQUENCE [LARGE SCALE GENOMIC DNA]</scope>
    <source>
        <strain evidence="2 3">HX-2-15</strain>
    </source>
</reference>